<evidence type="ECO:0000256" key="2">
    <source>
        <dbReference type="ARBA" id="ARBA00009695"/>
    </source>
</evidence>
<dbReference type="PANTHER" id="PTHR33602:SF1">
    <property type="entry name" value="REGULATORY PROTEIN RECX FAMILY PROTEIN"/>
    <property type="match status" value="1"/>
</dbReference>
<sequence>MEDEDFGKVKNYALKLLSLRPRSVREMENKLSSYLARKKYPAGFLEKLIAELTRLNFLNDLEFARWWAEQRGRANIKGKTFIKKELQSKGIDREVIAEVLSALGTEDEYEKALQLAGKKFSKLALDRQSEQKLGRYLQNRGFSYDVVRKVIDSLSQRG</sequence>
<comment type="subcellular location">
    <subcellularLocation>
        <location evidence="1 5">Cytoplasm</location>
    </subcellularLocation>
</comment>
<evidence type="ECO:0000259" key="7">
    <source>
        <dbReference type="Pfam" id="PF21981"/>
    </source>
</evidence>
<dbReference type="InterPro" id="IPR053924">
    <property type="entry name" value="RecX_HTH_2nd"/>
</dbReference>
<evidence type="ECO:0000256" key="3">
    <source>
        <dbReference type="ARBA" id="ARBA00018111"/>
    </source>
</evidence>
<dbReference type="Gene3D" id="1.10.10.10">
    <property type="entry name" value="Winged helix-like DNA-binding domain superfamily/Winged helix DNA-binding domain"/>
    <property type="match status" value="3"/>
</dbReference>
<dbReference type="InterPro" id="IPR053925">
    <property type="entry name" value="RecX_HTH_3rd"/>
</dbReference>
<evidence type="ECO:0000313" key="8">
    <source>
        <dbReference type="EMBL" id="KKS96050.1"/>
    </source>
</evidence>
<dbReference type="InterPro" id="IPR036388">
    <property type="entry name" value="WH-like_DNA-bd_sf"/>
</dbReference>
<dbReference type="PANTHER" id="PTHR33602">
    <property type="entry name" value="REGULATORY PROTEIN RECX FAMILY PROTEIN"/>
    <property type="match status" value="1"/>
</dbReference>
<comment type="similarity">
    <text evidence="2 5">Belongs to the RecX family.</text>
</comment>
<feature type="domain" description="RecX second three-helical" evidence="6">
    <location>
        <begin position="59"/>
        <end position="100"/>
    </location>
</feature>
<evidence type="ECO:0000256" key="4">
    <source>
        <dbReference type="ARBA" id="ARBA00022490"/>
    </source>
</evidence>
<dbReference type="InterPro" id="IPR003783">
    <property type="entry name" value="Regulatory_RecX"/>
</dbReference>
<dbReference type="GO" id="GO:0005737">
    <property type="term" value="C:cytoplasm"/>
    <property type="evidence" value="ECO:0007669"/>
    <property type="project" value="UniProtKB-SubCell"/>
</dbReference>
<proteinExistence type="inferred from homology"/>
<accession>A0A0G1DDS9</accession>
<evidence type="ECO:0000256" key="5">
    <source>
        <dbReference type="HAMAP-Rule" id="MF_01114"/>
    </source>
</evidence>
<feature type="domain" description="RecX third three-helical" evidence="7">
    <location>
        <begin position="106"/>
        <end position="151"/>
    </location>
</feature>
<comment type="caution">
    <text evidence="8">The sequence shown here is derived from an EMBL/GenBank/DDBJ whole genome shotgun (WGS) entry which is preliminary data.</text>
</comment>
<evidence type="ECO:0000259" key="6">
    <source>
        <dbReference type="Pfam" id="PF02631"/>
    </source>
</evidence>
<dbReference type="AlphaFoldDB" id="A0A0G1DDS9"/>
<evidence type="ECO:0000256" key="1">
    <source>
        <dbReference type="ARBA" id="ARBA00004496"/>
    </source>
</evidence>
<dbReference type="Proteomes" id="UP000034894">
    <property type="component" value="Unassembled WGS sequence"/>
</dbReference>
<dbReference type="Pfam" id="PF21981">
    <property type="entry name" value="RecX_HTH3"/>
    <property type="match status" value="1"/>
</dbReference>
<organism evidence="8 9">
    <name type="scientific">Candidatus Gottesmanbacteria bacterium GW2011_GWA2_43_14</name>
    <dbReference type="NCBI Taxonomy" id="1618443"/>
    <lineage>
        <taxon>Bacteria</taxon>
        <taxon>Candidatus Gottesmaniibacteriota</taxon>
    </lineage>
</organism>
<gene>
    <name evidence="5" type="primary">recX</name>
    <name evidence="8" type="ORF">UV73_C0012G0078</name>
</gene>
<name>A0A0G1DDS9_9BACT</name>
<keyword evidence="4 5" id="KW-0963">Cytoplasm</keyword>
<protein>
    <recommendedName>
        <fullName evidence="3 5">Regulatory protein RecX</fullName>
    </recommendedName>
</protein>
<dbReference type="GO" id="GO:0006282">
    <property type="term" value="P:regulation of DNA repair"/>
    <property type="evidence" value="ECO:0007669"/>
    <property type="project" value="UniProtKB-UniRule"/>
</dbReference>
<dbReference type="EMBL" id="LCFP01000012">
    <property type="protein sequence ID" value="KKS96050.1"/>
    <property type="molecule type" value="Genomic_DNA"/>
</dbReference>
<comment type="function">
    <text evidence="5">Modulates RecA activity.</text>
</comment>
<dbReference type="HAMAP" id="MF_01114">
    <property type="entry name" value="RecX"/>
    <property type="match status" value="1"/>
</dbReference>
<reference evidence="8 9" key="1">
    <citation type="journal article" date="2015" name="Nature">
        <title>rRNA introns, odd ribosomes, and small enigmatic genomes across a large radiation of phyla.</title>
        <authorList>
            <person name="Brown C.T."/>
            <person name="Hug L.A."/>
            <person name="Thomas B.C."/>
            <person name="Sharon I."/>
            <person name="Castelle C.J."/>
            <person name="Singh A."/>
            <person name="Wilkins M.J."/>
            <person name="Williams K.H."/>
            <person name="Banfield J.F."/>
        </authorList>
    </citation>
    <scope>NUCLEOTIDE SEQUENCE [LARGE SCALE GENOMIC DNA]</scope>
</reference>
<evidence type="ECO:0000313" key="9">
    <source>
        <dbReference type="Proteomes" id="UP000034894"/>
    </source>
</evidence>
<dbReference type="Pfam" id="PF02631">
    <property type="entry name" value="RecX_HTH2"/>
    <property type="match status" value="1"/>
</dbReference>
<dbReference type="STRING" id="1618443.UV73_C0012G0078"/>